<dbReference type="Gene3D" id="3.30.350.10">
    <property type="entry name" value="Subtilisin inhibitor-like"/>
    <property type="match status" value="1"/>
</dbReference>
<proteinExistence type="inferred from homology"/>
<keyword evidence="3" id="KW-0964">Secreted</keyword>
<evidence type="ECO:0000256" key="7">
    <source>
        <dbReference type="SAM" id="SignalP"/>
    </source>
</evidence>
<dbReference type="RefSeq" id="WP_091447475.1">
    <property type="nucleotide sequence ID" value="NZ_FMZZ01000001.1"/>
</dbReference>
<evidence type="ECO:0000256" key="3">
    <source>
        <dbReference type="ARBA" id="ARBA00022525"/>
    </source>
</evidence>
<dbReference type="EMBL" id="FMZZ01000001">
    <property type="protein sequence ID" value="SDC17076.1"/>
    <property type="molecule type" value="Genomic_DNA"/>
</dbReference>
<protein>
    <submittedName>
        <fullName evidence="9">Subtilisin inhibitor-like</fullName>
    </submittedName>
</protein>
<evidence type="ECO:0000313" key="10">
    <source>
        <dbReference type="Proteomes" id="UP000199501"/>
    </source>
</evidence>
<gene>
    <name evidence="9" type="ORF">SAMN05216174_101368</name>
</gene>
<keyword evidence="5" id="KW-0722">Serine protease inhibitor</keyword>
<dbReference type="SUPFAM" id="SSF55399">
    <property type="entry name" value="Subtilisin inhibitor"/>
    <property type="match status" value="1"/>
</dbReference>
<comment type="subcellular location">
    <subcellularLocation>
        <location evidence="1">Secreted</location>
    </subcellularLocation>
</comment>
<dbReference type="InterPro" id="IPR023549">
    <property type="entry name" value="Subtilisin_inhibitor"/>
</dbReference>
<dbReference type="OrthoDB" id="4567948at2"/>
<dbReference type="InterPro" id="IPR036819">
    <property type="entry name" value="Subtilisin_inhibitor-like_sf"/>
</dbReference>
<evidence type="ECO:0000256" key="6">
    <source>
        <dbReference type="ARBA" id="ARBA00023157"/>
    </source>
</evidence>
<keyword evidence="7" id="KW-0732">Signal</keyword>
<evidence type="ECO:0000256" key="5">
    <source>
        <dbReference type="ARBA" id="ARBA00022900"/>
    </source>
</evidence>
<evidence type="ECO:0000256" key="4">
    <source>
        <dbReference type="ARBA" id="ARBA00022690"/>
    </source>
</evidence>
<evidence type="ECO:0000256" key="2">
    <source>
        <dbReference type="ARBA" id="ARBA00010472"/>
    </source>
</evidence>
<organism evidence="9 10">
    <name type="scientific">Actinokineospora iranica</name>
    <dbReference type="NCBI Taxonomy" id="1271860"/>
    <lineage>
        <taxon>Bacteria</taxon>
        <taxon>Bacillati</taxon>
        <taxon>Actinomycetota</taxon>
        <taxon>Actinomycetes</taxon>
        <taxon>Pseudonocardiales</taxon>
        <taxon>Pseudonocardiaceae</taxon>
        <taxon>Actinokineospora</taxon>
    </lineage>
</organism>
<feature type="domain" description="Subtilisin inhibitor" evidence="8">
    <location>
        <begin position="30"/>
        <end position="113"/>
    </location>
</feature>
<feature type="signal peptide" evidence="7">
    <location>
        <begin position="1"/>
        <end position="23"/>
    </location>
</feature>
<dbReference type="GO" id="GO:0004867">
    <property type="term" value="F:serine-type endopeptidase inhibitor activity"/>
    <property type="evidence" value="ECO:0007669"/>
    <property type="project" value="UniProtKB-KW"/>
</dbReference>
<dbReference type="AlphaFoldDB" id="A0A1G6JGL7"/>
<dbReference type="GO" id="GO:0005576">
    <property type="term" value="C:extracellular region"/>
    <property type="evidence" value="ECO:0007669"/>
    <property type="project" value="UniProtKB-SubCell"/>
</dbReference>
<dbReference type="STRING" id="1271860.SAMN05216174_101368"/>
<reference evidence="10" key="1">
    <citation type="submission" date="2016-10" db="EMBL/GenBank/DDBJ databases">
        <authorList>
            <person name="Varghese N."/>
            <person name="Submissions S."/>
        </authorList>
    </citation>
    <scope>NUCLEOTIDE SEQUENCE [LARGE SCALE GENOMIC DNA]</scope>
    <source>
        <strain evidence="10">IBRC-M 10403</strain>
    </source>
</reference>
<feature type="chain" id="PRO_5011517374" evidence="7">
    <location>
        <begin position="24"/>
        <end position="127"/>
    </location>
</feature>
<evidence type="ECO:0000256" key="1">
    <source>
        <dbReference type="ARBA" id="ARBA00004613"/>
    </source>
</evidence>
<keyword evidence="10" id="KW-1185">Reference proteome</keyword>
<sequence>MLRRTFAAAIAVAAATAMTPAAAAAPRAQTHLTLTVGAPGQTPATAVLRCGPTGGSHPRATAACAAIAQVDGDFDALNVGPDRPCTMEYAPLVVTANGLWQNRPVAHERVHPNRCALEVATGSVFAL</sequence>
<evidence type="ECO:0000259" key="8">
    <source>
        <dbReference type="Pfam" id="PF00720"/>
    </source>
</evidence>
<keyword evidence="6" id="KW-1015">Disulfide bond</keyword>
<accession>A0A1G6JGL7</accession>
<dbReference type="Pfam" id="PF00720">
    <property type="entry name" value="SSI"/>
    <property type="match status" value="1"/>
</dbReference>
<keyword evidence="4" id="KW-0646">Protease inhibitor</keyword>
<dbReference type="Proteomes" id="UP000199501">
    <property type="component" value="Unassembled WGS sequence"/>
</dbReference>
<evidence type="ECO:0000313" key="9">
    <source>
        <dbReference type="EMBL" id="SDC17076.1"/>
    </source>
</evidence>
<name>A0A1G6JGL7_9PSEU</name>
<comment type="similarity">
    <text evidence="2">Belongs to the protease inhibitor I16 (SSI) family.</text>
</comment>